<sequence length="138" mass="15205">MAPAACVLLDRTVFFRDHPLEPEPPVGGRAAAAAAAGVVGSTTAAASSDSDPLRPETREENIGQYLRAMKPDLRVFDPPKAMLSVDTRKTRVISADQENCPETLLRSRFLISFNASHQGSKYHQLMKKVRQHDEIYLS</sequence>
<dbReference type="AlphaFoldDB" id="A0A0D9XD09"/>
<keyword evidence="2" id="KW-1185">Reference proteome</keyword>
<reference evidence="1 2" key="1">
    <citation type="submission" date="2012-08" db="EMBL/GenBank/DDBJ databases">
        <title>Oryza genome evolution.</title>
        <authorList>
            <person name="Wing R.A."/>
        </authorList>
    </citation>
    <scope>NUCLEOTIDE SEQUENCE</scope>
</reference>
<organism evidence="1 2">
    <name type="scientific">Leersia perrieri</name>
    <dbReference type="NCBI Taxonomy" id="77586"/>
    <lineage>
        <taxon>Eukaryota</taxon>
        <taxon>Viridiplantae</taxon>
        <taxon>Streptophyta</taxon>
        <taxon>Embryophyta</taxon>
        <taxon>Tracheophyta</taxon>
        <taxon>Spermatophyta</taxon>
        <taxon>Magnoliopsida</taxon>
        <taxon>Liliopsida</taxon>
        <taxon>Poales</taxon>
        <taxon>Poaceae</taxon>
        <taxon>BOP clade</taxon>
        <taxon>Oryzoideae</taxon>
        <taxon>Oryzeae</taxon>
        <taxon>Oryzinae</taxon>
        <taxon>Leersia</taxon>
    </lineage>
</organism>
<evidence type="ECO:0000313" key="2">
    <source>
        <dbReference type="Proteomes" id="UP000032180"/>
    </source>
</evidence>
<dbReference type="Gramene" id="LPERR09G05260.1">
    <property type="protein sequence ID" value="LPERR09G05260.1"/>
    <property type="gene ID" value="LPERR09G05260"/>
</dbReference>
<accession>A0A0D9XD09</accession>
<reference evidence="1" key="3">
    <citation type="submission" date="2015-04" db="UniProtKB">
        <authorList>
            <consortium name="EnsemblPlants"/>
        </authorList>
    </citation>
    <scope>IDENTIFICATION</scope>
</reference>
<dbReference type="HOGENOM" id="CLU_1858142_0_0_1"/>
<reference evidence="2" key="2">
    <citation type="submission" date="2013-12" db="EMBL/GenBank/DDBJ databases">
        <authorList>
            <person name="Yu Y."/>
            <person name="Lee S."/>
            <person name="de Baynast K."/>
            <person name="Wissotski M."/>
            <person name="Liu L."/>
            <person name="Talag J."/>
            <person name="Goicoechea J."/>
            <person name="Angelova A."/>
            <person name="Jetty R."/>
            <person name="Kudrna D."/>
            <person name="Golser W."/>
            <person name="Rivera L."/>
            <person name="Zhang J."/>
            <person name="Wing R."/>
        </authorList>
    </citation>
    <scope>NUCLEOTIDE SEQUENCE</scope>
</reference>
<dbReference type="Proteomes" id="UP000032180">
    <property type="component" value="Chromosome 9"/>
</dbReference>
<evidence type="ECO:0000313" key="1">
    <source>
        <dbReference type="EnsemblPlants" id="LPERR09G05260.1"/>
    </source>
</evidence>
<protein>
    <submittedName>
        <fullName evidence="1">Uncharacterized protein</fullName>
    </submittedName>
</protein>
<dbReference type="EnsemblPlants" id="LPERR09G05260.1">
    <property type="protein sequence ID" value="LPERR09G05260.1"/>
    <property type="gene ID" value="LPERR09G05260"/>
</dbReference>
<name>A0A0D9XD09_9ORYZ</name>
<proteinExistence type="predicted"/>